<accession>A0A292PYT0</accession>
<dbReference type="GO" id="GO:0006335">
    <property type="term" value="P:DNA replication-dependent chromatin assembly"/>
    <property type="evidence" value="ECO:0007669"/>
    <property type="project" value="TreeGrafter"/>
</dbReference>
<keyword evidence="3" id="KW-0175">Coiled coil</keyword>
<feature type="compositionally biased region" description="Acidic residues" evidence="4">
    <location>
        <begin position="130"/>
        <end position="155"/>
    </location>
</feature>
<dbReference type="InterPro" id="IPR011990">
    <property type="entry name" value="TPR-like_helical_dom_sf"/>
</dbReference>
<name>A0A292PYT0_9PEZI</name>
<dbReference type="Pfam" id="PF10516">
    <property type="entry name" value="SHNi-TPR"/>
    <property type="match status" value="1"/>
</dbReference>
<evidence type="ECO:0000256" key="1">
    <source>
        <dbReference type="ARBA" id="ARBA00022737"/>
    </source>
</evidence>
<evidence type="ECO:0000313" key="6">
    <source>
        <dbReference type="EMBL" id="CUS11643.1"/>
    </source>
</evidence>
<feature type="compositionally biased region" description="Low complexity" evidence="4">
    <location>
        <begin position="216"/>
        <end position="244"/>
    </location>
</feature>
<dbReference type="Proteomes" id="UP001412239">
    <property type="component" value="Unassembled WGS sequence"/>
</dbReference>
<dbReference type="GO" id="GO:0005654">
    <property type="term" value="C:nucleoplasm"/>
    <property type="evidence" value="ECO:0007669"/>
    <property type="project" value="TreeGrafter"/>
</dbReference>
<feature type="compositionally biased region" description="Basic and acidic residues" evidence="4">
    <location>
        <begin position="77"/>
        <end position="99"/>
    </location>
</feature>
<dbReference type="PANTHER" id="PTHR15081:SF1">
    <property type="entry name" value="NUCLEAR AUTOANTIGENIC SPERM PROTEIN"/>
    <property type="match status" value="1"/>
</dbReference>
<proteinExistence type="predicted"/>
<feature type="region of interest" description="Disordered" evidence="4">
    <location>
        <begin position="490"/>
        <end position="512"/>
    </location>
</feature>
<dbReference type="GO" id="GO:0042393">
    <property type="term" value="F:histone binding"/>
    <property type="evidence" value="ECO:0007669"/>
    <property type="project" value="TreeGrafter"/>
</dbReference>
<organism evidence="6 7">
    <name type="scientific">Tuber aestivum</name>
    <name type="common">summer truffle</name>
    <dbReference type="NCBI Taxonomy" id="59557"/>
    <lineage>
        <taxon>Eukaryota</taxon>
        <taxon>Fungi</taxon>
        <taxon>Dikarya</taxon>
        <taxon>Ascomycota</taxon>
        <taxon>Pezizomycotina</taxon>
        <taxon>Pezizomycetes</taxon>
        <taxon>Pezizales</taxon>
        <taxon>Tuberaceae</taxon>
        <taxon>Tuber</taxon>
    </lineage>
</organism>
<dbReference type="InterPro" id="IPR019544">
    <property type="entry name" value="Tetratricopeptide_SHNi-TPR_dom"/>
</dbReference>
<evidence type="ECO:0000259" key="5">
    <source>
        <dbReference type="Pfam" id="PF10516"/>
    </source>
</evidence>
<keyword evidence="7" id="KW-1185">Reference proteome</keyword>
<dbReference type="GO" id="GO:0034080">
    <property type="term" value="P:CENP-A containing chromatin assembly"/>
    <property type="evidence" value="ECO:0007669"/>
    <property type="project" value="TreeGrafter"/>
</dbReference>
<evidence type="ECO:0000256" key="4">
    <source>
        <dbReference type="SAM" id="MobiDB-lite"/>
    </source>
</evidence>
<feature type="region of interest" description="Disordered" evidence="4">
    <location>
        <begin position="178"/>
        <end position="247"/>
    </location>
</feature>
<evidence type="ECO:0000256" key="3">
    <source>
        <dbReference type="SAM" id="Coils"/>
    </source>
</evidence>
<reference evidence="6" key="1">
    <citation type="submission" date="2015-10" db="EMBL/GenBank/DDBJ databases">
        <authorList>
            <person name="Regsiter A."/>
            <person name="william w."/>
        </authorList>
    </citation>
    <scope>NUCLEOTIDE SEQUENCE</scope>
    <source>
        <strain evidence="6">Montdore</strain>
    </source>
</reference>
<evidence type="ECO:0000256" key="2">
    <source>
        <dbReference type="ARBA" id="ARBA00022803"/>
    </source>
</evidence>
<feature type="region of interest" description="Disordered" evidence="4">
    <location>
        <begin position="74"/>
        <end position="155"/>
    </location>
</feature>
<gene>
    <name evidence="6" type="ORF">GSTUAT00004270001</name>
</gene>
<feature type="coiled-coil region" evidence="3">
    <location>
        <begin position="339"/>
        <end position="390"/>
    </location>
</feature>
<dbReference type="InterPro" id="IPR051730">
    <property type="entry name" value="NASP-like"/>
</dbReference>
<protein>
    <recommendedName>
        <fullName evidence="5">Tetratricopeptide SHNi-TPR domain-containing protein</fullName>
    </recommendedName>
</protein>
<evidence type="ECO:0000313" key="7">
    <source>
        <dbReference type="Proteomes" id="UP001412239"/>
    </source>
</evidence>
<dbReference type="EMBL" id="LN891015">
    <property type="protein sequence ID" value="CUS11643.1"/>
    <property type="molecule type" value="Genomic_DNA"/>
</dbReference>
<dbReference type="Gene3D" id="1.25.40.10">
    <property type="entry name" value="Tetratricopeptide repeat domain"/>
    <property type="match status" value="1"/>
</dbReference>
<keyword evidence="2" id="KW-0802">TPR repeat</keyword>
<keyword evidence="1" id="KW-0677">Repeat</keyword>
<feature type="domain" description="Tetratricopeptide SHNi-TPR" evidence="5">
    <location>
        <begin position="258"/>
        <end position="295"/>
    </location>
</feature>
<feature type="compositionally biased region" description="Polar residues" evidence="4">
    <location>
        <begin position="178"/>
        <end position="193"/>
    </location>
</feature>
<sequence>MSTETTATRLATLKAQAAKSYAQKDYSAASDFYAQACELQSSINGDDNPQNAHLLYLYGRSLFQVALRRSDVLGGKPAEEQGEKEKKGGKGKGKGKDVSDAEGEGDDGKLKAPLPAVGTKGGFFSFTGDENWDDSEEEGEGADAEEDGDAGKEGDDDFTLAWEILDFARVLFVKQLGSSTSSDQSAGDDTTSAKAADGPTTGTDEAKPTAQETIADASSDPITSIPSPDSALPTTSAIPTSTPAEAKPDIKTLQTALADTYDLLGEVSLESESFPQATKDLRSSLELKLKLYPPSSTLISEAHFKLSLALEFAAAGEGVTNDDRRKGRESAAVQMELAIASCRARIAKEEAELKELGAEGDKDGKAKKSLEEAREMVGELEVRLADLRLATPPPTLAEVQDDDQLRGILGQVLGEDPEEARKRIAEVVGRANDLSGLVRKKPVSAPTEPAAAAAGASTVIVPTNGGKRKLEDVVEEEPVEELEIPKKVKLQDEAKPEAEVEAAEKVEVEAEP</sequence>
<dbReference type="PANTHER" id="PTHR15081">
    <property type="entry name" value="NUCLEAR AUTOANTIGENIC SPERM PROTEIN NASP -RELATED"/>
    <property type="match status" value="1"/>
</dbReference>
<dbReference type="AlphaFoldDB" id="A0A292PYT0"/>